<evidence type="ECO:0000313" key="8">
    <source>
        <dbReference type="Proteomes" id="UP001164746"/>
    </source>
</evidence>
<feature type="compositionally biased region" description="Basic and acidic residues" evidence="6">
    <location>
        <begin position="472"/>
        <end position="486"/>
    </location>
</feature>
<dbReference type="PANTHER" id="PTHR15081:SF1">
    <property type="entry name" value="NUCLEAR AUTOANTIGENIC SPERM PROTEIN"/>
    <property type="match status" value="1"/>
</dbReference>
<sequence>MSSEGTSTSSDSDRMAATESAVNILAQGKRNMVCGEIPTAVNQFQEACSILSKAYGETAKECADAYFCYGQALLDLARMENGVLGNALQGVPDTDDETTEQKDGQFEKEEIKEEERDKLRKEVYDAMGEKETEKKERENKEKEQKKESGETMEVSMDTEDKEKKEDKEEKKEQDEVKEKEIKEKVEEGKKEDEEKVKKDVKESEKDQKDEKTEKDAEKKEDGEVKKDIKETEKDKTEEKESEENSAEEGEDGEGTEEEEGEGTEEEEGEGMEEEGEGMKEEGAEPAEDAGETTSQNGSQDGYHHIPVSPPLEFVFVNRDESKEAKLSYYQLGLAYCFNKNFKESTESYQHAIKVMEDRIANLTKVVDAAKPEEKETSDFDHPVYKAKKEIGELEEILPDIKAKIEDGGLTSSSGSSSSSAPIDTPAEPSKEEKAASDISHLIKRKRKSEEGDEEATKKAKSEEGAGDAPKVNGHDKKAEEPMETKS</sequence>
<feature type="compositionally biased region" description="Acidic residues" evidence="6">
    <location>
        <begin position="239"/>
        <end position="275"/>
    </location>
</feature>
<dbReference type="PROSITE" id="PS50005">
    <property type="entry name" value="TPR"/>
    <property type="match status" value="1"/>
</dbReference>
<comment type="subcellular location">
    <subcellularLocation>
        <location evidence="1">Nucleus</location>
    </subcellularLocation>
</comment>
<proteinExistence type="predicted"/>
<feature type="compositionally biased region" description="Basic and acidic residues" evidence="6">
    <location>
        <begin position="99"/>
        <end position="149"/>
    </location>
</feature>
<dbReference type="EMBL" id="CP111024">
    <property type="protein sequence ID" value="WAR24238.1"/>
    <property type="molecule type" value="Genomic_DNA"/>
</dbReference>
<keyword evidence="8" id="KW-1185">Reference proteome</keyword>
<dbReference type="PANTHER" id="PTHR15081">
    <property type="entry name" value="NUCLEAR AUTOANTIGENIC SPERM PROTEIN NASP -RELATED"/>
    <property type="match status" value="1"/>
</dbReference>
<feature type="compositionally biased region" description="Basic and acidic residues" evidence="6">
    <location>
        <begin position="158"/>
        <end position="238"/>
    </location>
</feature>
<keyword evidence="4" id="KW-0539">Nucleus</keyword>
<keyword evidence="2" id="KW-0677">Repeat</keyword>
<protein>
    <submittedName>
        <fullName evidence="7">NASP-like protein</fullName>
    </submittedName>
</protein>
<dbReference type="InterPro" id="IPR051730">
    <property type="entry name" value="NASP-like"/>
</dbReference>
<feature type="compositionally biased region" description="Basic and acidic residues" evidence="6">
    <location>
        <begin position="454"/>
        <end position="463"/>
    </location>
</feature>
<evidence type="ECO:0000256" key="4">
    <source>
        <dbReference type="ARBA" id="ARBA00023242"/>
    </source>
</evidence>
<keyword evidence="3 5" id="KW-0802">TPR repeat</keyword>
<reference evidence="7" key="1">
    <citation type="submission" date="2022-11" db="EMBL/GenBank/DDBJ databases">
        <title>Centuries of genome instability and evolution in soft-shell clam transmissible cancer (bioRxiv).</title>
        <authorList>
            <person name="Hart S.F.M."/>
            <person name="Yonemitsu M.A."/>
            <person name="Giersch R.M."/>
            <person name="Beal B.F."/>
            <person name="Arriagada G."/>
            <person name="Davis B.W."/>
            <person name="Ostrander E.A."/>
            <person name="Goff S.P."/>
            <person name="Metzger M.J."/>
        </authorList>
    </citation>
    <scope>NUCLEOTIDE SEQUENCE</scope>
    <source>
        <strain evidence="7">MELC-2E11</strain>
        <tissue evidence="7">Siphon/mantle</tissue>
    </source>
</reference>
<evidence type="ECO:0000313" key="7">
    <source>
        <dbReference type="EMBL" id="WAR24238.1"/>
    </source>
</evidence>
<evidence type="ECO:0000256" key="1">
    <source>
        <dbReference type="ARBA" id="ARBA00004123"/>
    </source>
</evidence>
<feature type="repeat" description="TPR" evidence="5">
    <location>
        <begin position="325"/>
        <end position="358"/>
    </location>
</feature>
<feature type="region of interest" description="Disordered" evidence="6">
    <location>
        <begin position="399"/>
        <end position="486"/>
    </location>
</feature>
<organism evidence="7 8">
    <name type="scientific">Mya arenaria</name>
    <name type="common">Soft-shell clam</name>
    <dbReference type="NCBI Taxonomy" id="6604"/>
    <lineage>
        <taxon>Eukaryota</taxon>
        <taxon>Metazoa</taxon>
        <taxon>Spiralia</taxon>
        <taxon>Lophotrochozoa</taxon>
        <taxon>Mollusca</taxon>
        <taxon>Bivalvia</taxon>
        <taxon>Autobranchia</taxon>
        <taxon>Heteroconchia</taxon>
        <taxon>Euheterodonta</taxon>
        <taxon>Imparidentia</taxon>
        <taxon>Neoheterodontei</taxon>
        <taxon>Myida</taxon>
        <taxon>Myoidea</taxon>
        <taxon>Myidae</taxon>
        <taxon>Mya</taxon>
    </lineage>
</organism>
<name>A0ABY7FPU7_MYAAR</name>
<evidence type="ECO:0000256" key="6">
    <source>
        <dbReference type="SAM" id="MobiDB-lite"/>
    </source>
</evidence>
<evidence type="ECO:0000256" key="2">
    <source>
        <dbReference type="ARBA" id="ARBA00022737"/>
    </source>
</evidence>
<gene>
    <name evidence="7" type="ORF">MAR_037907</name>
</gene>
<dbReference type="InterPro" id="IPR019734">
    <property type="entry name" value="TPR_rpt"/>
</dbReference>
<evidence type="ECO:0000256" key="5">
    <source>
        <dbReference type="PROSITE-ProRule" id="PRU00339"/>
    </source>
</evidence>
<dbReference type="Proteomes" id="UP001164746">
    <property type="component" value="Chromosome 13"/>
</dbReference>
<evidence type="ECO:0000256" key="3">
    <source>
        <dbReference type="ARBA" id="ARBA00022803"/>
    </source>
</evidence>
<feature type="region of interest" description="Disordered" evidence="6">
    <location>
        <begin position="88"/>
        <end position="307"/>
    </location>
</feature>
<accession>A0ABY7FPU7</accession>